<dbReference type="PANTHER" id="PTHR33337">
    <property type="entry name" value="GFA DOMAIN-CONTAINING PROTEIN"/>
    <property type="match status" value="1"/>
</dbReference>
<keyword evidence="4" id="KW-0456">Lyase</keyword>
<dbReference type="GO" id="GO:0046872">
    <property type="term" value="F:metal ion binding"/>
    <property type="evidence" value="ECO:0007669"/>
    <property type="project" value="UniProtKB-KW"/>
</dbReference>
<dbReference type="AlphaFoldDB" id="A0A0C9T7I4"/>
<name>A0A0C9T7I4_PLICR</name>
<evidence type="ECO:0000256" key="4">
    <source>
        <dbReference type="ARBA" id="ARBA00023239"/>
    </source>
</evidence>
<feature type="domain" description="CENP-V/GFA" evidence="5">
    <location>
        <begin position="11"/>
        <end position="118"/>
    </location>
</feature>
<evidence type="ECO:0000313" key="6">
    <source>
        <dbReference type="EMBL" id="KII85289.1"/>
    </source>
</evidence>
<keyword evidence="3" id="KW-0862">Zinc</keyword>
<evidence type="ECO:0000256" key="3">
    <source>
        <dbReference type="ARBA" id="ARBA00022833"/>
    </source>
</evidence>
<sequence>MSSSSSTAQSHKGSCLCKKVQFEVTGKPFTFFVCHCSNCKKASGSAFMANVFFKEDQFRLLEGADSIRVYEDSDVESGATLHRSFCGNCGSSLFLANSKRPGNRIIASGTIDGAHDWTPVKEVFGHRKIGWLHDDIIKRARL</sequence>
<evidence type="ECO:0000256" key="2">
    <source>
        <dbReference type="ARBA" id="ARBA00022723"/>
    </source>
</evidence>
<dbReference type="InterPro" id="IPR011057">
    <property type="entry name" value="Mss4-like_sf"/>
</dbReference>
<dbReference type="HOGENOM" id="CLU_055491_3_6_1"/>
<dbReference type="Pfam" id="PF04828">
    <property type="entry name" value="GFA"/>
    <property type="match status" value="1"/>
</dbReference>
<gene>
    <name evidence="6" type="ORF">PLICRDRAFT_94852</name>
</gene>
<dbReference type="SUPFAM" id="SSF51316">
    <property type="entry name" value="Mss4-like"/>
    <property type="match status" value="1"/>
</dbReference>
<dbReference type="PANTHER" id="PTHR33337:SF39">
    <property type="entry name" value="DUF636 DOMAIN PROTEIN (AFU_ORTHOLOGUE AFUA_6G11530)"/>
    <property type="match status" value="1"/>
</dbReference>
<dbReference type="OrthoDB" id="9985472at2759"/>
<organism evidence="6 7">
    <name type="scientific">Plicaturopsis crispa FD-325 SS-3</name>
    <dbReference type="NCBI Taxonomy" id="944288"/>
    <lineage>
        <taxon>Eukaryota</taxon>
        <taxon>Fungi</taxon>
        <taxon>Dikarya</taxon>
        <taxon>Basidiomycota</taxon>
        <taxon>Agaricomycotina</taxon>
        <taxon>Agaricomycetes</taxon>
        <taxon>Agaricomycetidae</taxon>
        <taxon>Amylocorticiales</taxon>
        <taxon>Amylocorticiaceae</taxon>
        <taxon>Plicatura</taxon>
        <taxon>Plicaturopsis crispa</taxon>
    </lineage>
</organism>
<evidence type="ECO:0000256" key="1">
    <source>
        <dbReference type="ARBA" id="ARBA00005495"/>
    </source>
</evidence>
<keyword evidence="2" id="KW-0479">Metal-binding</keyword>
<keyword evidence="7" id="KW-1185">Reference proteome</keyword>
<dbReference type="Proteomes" id="UP000053263">
    <property type="component" value="Unassembled WGS sequence"/>
</dbReference>
<proteinExistence type="inferred from homology"/>
<evidence type="ECO:0000313" key="7">
    <source>
        <dbReference type="Proteomes" id="UP000053263"/>
    </source>
</evidence>
<dbReference type="PROSITE" id="PS51891">
    <property type="entry name" value="CENP_V_GFA"/>
    <property type="match status" value="1"/>
</dbReference>
<accession>A0A0C9T7I4</accession>
<dbReference type="EMBL" id="KN832568">
    <property type="protein sequence ID" value="KII85289.1"/>
    <property type="molecule type" value="Genomic_DNA"/>
</dbReference>
<evidence type="ECO:0000259" key="5">
    <source>
        <dbReference type="PROSITE" id="PS51891"/>
    </source>
</evidence>
<reference evidence="6 7" key="1">
    <citation type="submission" date="2014-06" db="EMBL/GenBank/DDBJ databases">
        <title>Evolutionary Origins and Diversification of the Mycorrhizal Mutualists.</title>
        <authorList>
            <consortium name="DOE Joint Genome Institute"/>
            <consortium name="Mycorrhizal Genomics Consortium"/>
            <person name="Kohler A."/>
            <person name="Kuo A."/>
            <person name="Nagy L.G."/>
            <person name="Floudas D."/>
            <person name="Copeland A."/>
            <person name="Barry K.W."/>
            <person name="Cichocki N."/>
            <person name="Veneault-Fourrey C."/>
            <person name="LaButti K."/>
            <person name="Lindquist E.A."/>
            <person name="Lipzen A."/>
            <person name="Lundell T."/>
            <person name="Morin E."/>
            <person name="Murat C."/>
            <person name="Riley R."/>
            <person name="Ohm R."/>
            <person name="Sun H."/>
            <person name="Tunlid A."/>
            <person name="Henrissat B."/>
            <person name="Grigoriev I.V."/>
            <person name="Hibbett D.S."/>
            <person name="Martin F."/>
        </authorList>
    </citation>
    <scope>NUCLEOTIDE SEQUENCE [LARGE SCALE GENOMIC DNA]</scope>
    <source>
        <strain evidence="6 7">FD-325 SS-3</strain>
    </source>
</reference>
<protein>
    <recommendedName>
        <fullName evidence="5">CENP-V/GFA domain-containing protein</fullName>
    </recommendedName>
</protein>
<comment type="similarity">
    <text evidence="1">Belongs to the Gfa family.</text>
</comment>
<dbReference type="GO" id="GO:0016846">
    <property type="term" value="F:carbon-sulfur lyase activity"/>
    <property type="evidence" value="ECO:0007669"/>
    <property type="project" value="InterPro"/>
</dbReference>
<dbReference type="Gene3D" id="3.90.1590.10">
    <property type="entry name" value="glutathione-dependent formaldehyde- activating enzyme (gfa)"/>
    <property type="match status" value="1"/>
</dbReference>
<dbReference type="InterPro" id="IPR006913">
    <property type="entry name" value="CENP-V/GFA"/>
</dbReference>